<protein>
    <submittedName>
        <fullName evidence="4">Uncharacterized protein LOC111099642 isoform X1</fullName>
    </submittedName>
</protein>
<dbReference type="RefSeq" id="XP_022286715.1">
    <property type="nucleotide sequence ID" value="XM_022431007.1"/>
</dbReference>
<evidence type="ECO:0000313" key="4">
    <source>
        <dbReference type="RefSeq" id="XP_022286715.1"/>
    </source>
</evidence>
<proteinExistence type="predicted"/>
<organism evidence="3 4">
    <name type="scientific">Crassostrea virginica</name>
    <name type="common">Eastern oyster</name>
    <dbReference type="NCBI Taxonomy" id="6565"/>
    <lineage>
        <taxon>Eukaryota</taxon>
        <taxon>Metazoa</taxon>
        <taxon>Spiralia</taxon>
        <taxon>Lophotrochozoa</taxon>
        <taxon>Mollusca</taxon>
        <taxon>Bivalvia</taxon>
        <taxon>Autobranchia</taxon>
        <taxon>Pteriomorphia</taxon>
        <taxon>Ostreida</taxon>
        <taxon>Ostreoidea</taxon>
        <taxon>Ostreidae</taxon>
        <taxon>Crassostrea</taxon>
    </lineage>
</organism>
<evidence type="ECO:0000256" key="2">
    <source>
        <dbReference type="SAM" id="SignalP"/>
    </source>
</evidence>
<dbReference type="GeneID" id="111099642"/>
<dbReference type="Proteomes" id="UP000694844">
    <property type="component" value="Chromosome 6"/>
</dbReference>
<gene>
    <name evidence="4" type="primary">LOC111099642</name>
</gene>
<keyword evidence="1" id="KW-0472">Membrane</keyword>
<keyword evidence="1" id="KW-1133">Transmembrane helix</keyword>
<keyword evidence="3" id="KW-1185">Reference proteome</keyword>
<reference evidence="4" key="1">
    <citation type="submission" date="2025-08" db="UniProtKB">
        <authorList>
            <consortium name="RefSeq"/>
        </authorList>
    </citation>
    <scope>IDENTIFICATION</scope>
    <source>
        <tissue evidence="4">Whole sample</tissue>
    </source>
</reference>
<dbReference type="AlphaFoldDB" id="A0A8B8A6D2"/>
<feature type="signal peptide" evidence="2">
    <location>
        <begin position="1"/>
        <end position="23"/>
    </location>
</feature>
<dbReference type="OrthoDB" id="6155888at2759"/>
<evidence type="ECO:0000313" key="3">
    <source>
        <dbReference type="Proteomes" id="UP000694844"/>
    </source>
</evidence>
<keyword evidence="2" id="KW-0732">Signal</keyword>
<dbReference type="KEGG" id="cvn:111099642"/>
<evidence type="ECO:0000256" key="1">
    <source>
        <dbReference type="SAM" id="Phobius"/>
    </source>
</evidence>
<sequence length="299" mass="34085">MLKICVTLLVSFLPLFRKGSVFACEGYEKCCVGYMWNIQYQNCTKCNVGYTGRFCDRKCPYPTYGEICQKICNCSEFLCSFSAGCTSDSMISRFITTSVTEYVSLIATSPFGNSTQGSVQMNNERNFKRENENISGKNIISHPLVISLFVFNAIFIVMIILILILFSRKLYSKSPSFIENKEFIYKRKRVKQTDENEKDNTGHLLSSTISSNDLTNVLNSCENNHSDIRNPSENAEYTEAKSIYTEMTAVSFSQSECLELCQSLQLPRQPCQSVDENIYLATDTLRFHSETDTKDFEMK</sequence>
<keyword evidence="1" id="KW-0812">Transmembrane</keyword>
<name>A0A8B8A6D2_CRAVI</name>
<accession>A0A8B8A6D2</accession>
<feature type="transmembrane region" description="Helical" evidence="1">
    <location>
        <begin position="144"/>
        <end position="166"/>
    </location>
</feature>
<feature type="chain" id="PRO_5034544890" evidence="2">
    <location>
        <begin position="24"/>
        <end position="299"/>
    </location>
</feature>